<gene>
    <name evidence="4" type="primary">budC_0</name>
    <name evidence="4" type="ORF">A0H81_02559</name>
</gene>
<dbReference type="AlphaFoldDB" id="A0A1C7MLK4"/>
<comment type="similarity">
    <text evidence="1">Belongs to the short-chain dehydrogenases/reductases (SDR) family.</text>
</comment>
<dbReference type="PANTHER" id="PTHR42879">
    <property type="entry name" value="3-OXOACYL-(ACYL-CARRIER-PROTEIN) REDUCTASE"/>
    <property type="match status" value="1"/>
</dbReference>
<dbReference type="EMBL" id="LUGG01000002">
    <property type="protein sequence ID" value="OBZ77547.1"/>
    <property type="molecule type" value="Genomic_DNA"/>
</dbReference>
<evidence type="ECO:0000313" key="5">
    <source>
        <dbReference type="Proteomes" id="UP000092993"/>
    </source>
</evidence>
<dbReference type="GO" id="GO:0004316">
    <property type="term" value="F:3-oxoacyl-[acyl-carrier-protein] reductase (NADPH) activity"/>
    <property type="evidence" value="ECO:0007669"/>
    <property type="project" value="UniProtKB-EC"/>
</dbReference>
<evidence type="ECO:0000256" key="1">
    <source>
        <dbReference type="ARBA" id="ARBA00006484"/>
    </source>
</evidence>
<comment type="catalytic activity">
    <reaction evidence="3">
        <text>a (3R)-hydroxyacyl-[ACP] + NADP(+) = a 3-oxoacyl-[ACP] + NADPH + H(+)</text>
        <dbReference type="Rhea" id="RHEA:17397"/>
        <dbReference type="Rhea" id="RHEA-COMP:9916"/>
        <dbReference type="Rhea" id="RHEA-COMP:9945"/>
        <dbReference type="ChEBI" id="CHEBI:15378"/>
        <dbReference type="ChEBI" id="CHEBI:57783"/>
        <dbReference type="ChEBI" id="CHEBI:58349"/>
        <dbReference type="ChEBI" id="CHEBI:78776"/>
        <dbReference type="ChEBI" id="CHEBI:78827"/>
        <dbReference type="EC" id="1.1.1.100"/>
    </reaction>
</comment>
<dbReference type="InterPro" id="IPR036291">
    <property type="entry name" value="NAD(P)-bd_dom_sf"/>
</dbReference>
<dbReference type="EC" id="1.1.1.100" evidence="2"/>
<proteinExistence type="inferred from homology"/>
<dbReference type="OrthoDB" id="498125at2759"/>
<comment type="caution">
    <text evidence="4">The sequence shown here is derived from an EMBL/GenBank/DDBJ whole genome shotgun (WGS) entry which is preliminary data.</text>
</comment>
<protein>
    <recommendedName>
        <fullName evidence="2">3-oxoacyl-[acyl-carrier-protein] reductase</fullName>
        <ecNumber evidence="2">1.1.1.100</ecNumber>
    </recommendedName>
</protein>
<evidence type="ECO:0000256" key="2">
    <source>
        <dbReference type="ARBA" id="ARBA00012948"/>
    </source>
</evidence>
<dbReference type="Pfam" id="PF00106">
    <property type="entry name" value="adh_short"/>
    <property type="match status" value="1"/>
</dbReference>
<organism evidence="4 5">
    <name type="scientific">Grifola frondosa</name>
    <name type="common">Maitake</name>
    <name type="synonym">Polyporus frondosus</name>
    <dbReference type="NCBI Taxonomy" id="5627"/>
    <lineage>
        <taxon>Eukaryota</taxon>
        <taxon>Fungi</taxon>
        <taxon>Dikarya</taxon>
        <taxon>Basidiomycota</taxon>
        <taxon>Agaricomycotina</taxon>
        <taxon>Agaricomycetes</taxon>
        <taxon>Polyporales</taxon>
        <taxon>Grifolaceae</taxon>
        <taxon>Grifola</taxon>
    </lineage>
</organism>
<dbReference type="InterPro" id="IPR050259">
    <property type="entry name" value="SDR"/>
</dbReference>
<dbReference type="OMA" id="CLHECCD"/>
<keyword evidence="5" id="KW-1185">Reference proteome</keyword>
<sequence length="112" mass="11869">MSAPRVALVTGAAQGIGESIALRLADDGLDVAVNDIPSKSDQLASVVKAIEAKGRRAVAVPGDVSSETDTITMVDKTVEILGGLDVVRTSRLFRTSQCLHECCDRWLQMRGS</sequence>
<evidence type="ECO:0000256" key="3">
    <source>
        <dbReference type="ARBA" id="ARBA00048508"/>
    </source>
</evidence>
<reference evidence="4 5" key="1">
    <citation type="submission" date="2016-03" db="EMBL/GenBank/DDBJ databases">
        <title>Whole genome sequencing of Grifola frondosa 9006-11.</title>
        <authorList>
            <person name="Min B."/>
            <person name="Park H."/>
            <person name="Kim J.-G."/>
            <person name="Cho H."/>
            <person name="Oh Y.-L."/>
            <person name="Kong W.-S."/>
            <person name="Choi I.-G."/>
        </authorList>
    </citation>
    <scope>NUCLEOTIDE SEQUENCE [LARGE SCALE GENOMIC DNA]</scope>
    <source>
        <strain evidence="4 5">9006-11</strain>
    </source>
</reference>
<dbReference type="STRING" id="5627.A0A1C7MLK4"/>
<accession>A0A1C7MLK4</accession>
<dbReference type="SUPFAM" id="SSF51735">
    <property type="entry name" value="NAD(P)-binding Rossmann-fold domains"/>
    <property type="match status" value="1"/>
</dbReference>
<dbReference type="InterPro" id="IPR002347">
    <property type="entry name" value="SDR_fam"/>
</dbReference>
<dbReference type="PANTHER" id="PTHR42879:SF2">
    <property type="entry name" value="3-OXOACYL-[ACYL-CARRIER-PROTEIN] REDUCTASE FABG"/>
    <property type="match status" value="1"/>
</dbReference>
<evidence type="ECO:0000313" key="4">
    <source>
        <dbReference type="EMBL" id="OBZ77547.1"/>
    </source>
</evidence>
<dbReference type="Gene3D" id="3.40.50.720">
    <property type="entry name" value="NAD(P)-binding Rossmann-like Domain"/>
    <property type="match status" value="1"/>
</dbReference>
<dbReference type="Proteomes" id="UP000092993">
    <property type="component" value="Unassembled WGS sequence"/>
</dbReference>
<name>A0A1C7MLK4_GRIFR</name>